<feature type="compositionally biased region" description="Polar residues" evidence="1">
    <location>
        <begin position="836"/>
        <end position="866"/>
    </location>
</feature>
<evidence type="ECO:0000256" key="2">
    <source>
        <dbReference type="SAM" id="Phobius"/>
    </source>
</evidence>
<evidence type="ECO:0000313" key="4">
    <source>
        <dbReference type="EMBL" id="OQS03478.1"/>
    </source>
</evidence>
<protein>
    <submittedName>
        <fullName evidence="4">Kinase</fullName>
    </submittedName>
</protein>
<evidence type="ECO:0000259" key="3">
    <source>
        <dbReference type="PROSITE" id="PS50011"/>
    </source>
</evidence>
<feature type="compositionally biased region" description="Polar residues" evidence="1">
    <location>
        <begin position="615"/>
        <end position="636"/>
    </location>
</feature>
<dbReference type="AlphaFoldDB" id="A0A1V9ZZN4"/>
<dbReference type="Gene3D" id="1.10.510.10">
    <property type="entry name" value="Transferase(Phosphotransferase) domain 1"/>
    <property type="match status" value="1"/>
</dbReference>
<dbReference type="SUPFAM" id="SSF52058">
    <property type="entry name" value="L domain-like"/>
    <property type="match status" value="1"/>
</dbReference>
<evidence type="ECO:0000256" key="1">
    <source>
        <dbReference type="SAM" id="MobiDB-lite"/>
    </source>
</evidence>
<dbReference type="Pfam" id="PF07714">
    <property type="entry name" value="PK_Tyr_Ser-Thr"/>
    <property type="match status" value="1"/>
</dbReference>
<dbReference type="OrthoDB" id="79634at2759"/>
<keyword evidence="2" id="KW-1133">Transmembrane helix</keyword>
<dbReference type="InterPro" id="IPR051681">
    <property type="entry name" value="Ser/Thr_Kinases-Pseudokinases"/>
</dbReference>
<proteinExistence type="predicted"/>
<feature type="compositionally biased region" description="Polar residues" evidence="1">
    <location>
        <begin position="658"/>
        <end position="695"/>
    </location>
</feature>
<feature type="transmembrane region" description="Helical" evidence="2">
    <location>
        <begin position="224"/>
        <end position="248"/>
    </location>
</feature>
<evidence type="ECO:0000313" key="5">
    <source>
        <dbReference type="Proteomes" id="UP000243217"/>
    </source>
</evidence>
<accession>A0A1V9ZZN4</accession>
<comment type="caution">
    <text evidence="4">The sequence shown here is derived from an EMBL/GenBank/DDBJ whole genome shotgun (WGS) entry which is preliminary data.</text>
</comment>
<feature type="compositionally biased region" description="Low complexity" evidence="1">
    <location>
        <begin position="1079"/>
        <end position="1110"/>
    </location>
</feature>
<organism evidence="4 5">
    <name type="scientific">Thraustotheca clavata</name>
    <dbReference type="NCBI Taxonomy" id="74557"/>
    <lineage>
        <taxon>Eukaryota</taxon>
        <taxon>Sar</taxon>
        <taxon>Stramenopiles</taxon>
        <taxon>Oomycota</taxon>
        <taxon>Saprolegniomycetes</taxon>
        <taxon>Saprolegniales</taxon>
        <taxon>Achlyaceae</taxon>
        <taxon>Thraustotheca</taxon>
    </lineage>
</organism>
<dbReference type="InterPro" id="IPR032675">
    <property type="entry name" value="LRR_dom_sf"/>
</dbReference>
<feature type="compositionally biased region" description="Polar residues" evidence="1">
    <location>
        <begin position="1150"/>
        <end position="1172"/>
    </location>
</feature>
<dbReference type="InterPro" id="IPR001245">
    <property type="entry name" value="Ser-Thr/Tyr_kinase_cat_dom"/>
</dbReference>
<feature type="region of interest" description="Disordered" evidence="1">
    <location>
        <begin position="800"/>
        <end position="1180"/>
    </location>
</feature>
<dbReference type="PROSITE" id="PS50011">
    <property type="entry name" value="PROTEIN_KINASE_DOM"/>
    <property type="match status" value="1"/>
</dbReference>
<dbReference type="InterPro" id="IPR000719">
    <property type="entry name" value="Prot_kinase_dom"/>
</dbReference>
<keyword evidence="5" id="KW-1185">Reference proteome</keyword>
<dbReference type="SUPFAM" id="SSF56112">
    <property type="entry name" value="Protein kinase-like (PK-like)"/>
    <property type="match status" value="1"/>
</dbReference>
<feature type="compositionally biased region" description="Basic residues" evidence="1">
    <location>
        <begin position="888"/>
        <end position="898"/>
    </location>
</feature>
<feature type="non-terminal residue" evidence="4">
    <location>
        <position position="1180"/>
    </location>
</feature>
<feature type="compositionally biased region" description="Basic residues" evidence="1">
    <location>
        <begin position="1064"/>
        <end position="1078"/>
    </location>
</feature>
<name>A0A1V9ZZN4_9STRA</name>
<feature type="region of interest" description="Disordered" evidence="1">
    <location>
        <begin position="189"/>
        <end position="220"/>
    </location>
</feature>
<keyword evidence="4" id="KW-0808">Transferase</keyword>
<feature type="region of interest" description="Disordered" evidence="1">
    <location>
        <begin position="614"/>
        <end position="697"/>
    </location>
</feature>
<dbReference type="GO" id="GO:0005524">
    <property type="term" value="F:ATP binding"/>
    <property type="evidence" value="ECO:0007669"/>
    <property type="project" value="InterPro"/>
</dbReference>
<dbReference type="GO" id="GO:0004674">
    <property type="term" value="F:protein serine/threonine kinase activity"/>
    <property type="evidence" value="ECO:0007669"/>
    <property type="project" value="TreeGrafter"/>
</dbReference>
<sequence>MKSFHLIHPNIQAFEALKDPVNSSSPSCHELSIYGSENVNTTVSFKTIAELAHLETLILDRVVILPNVTDTSPKNMTTLTISNCSIDKNTPMNLTQFDHLIAFTLTKCSIELFPLLASSTLQSLQLVDLSNNALQAFPKQVLQLSASNVTINLAGNPFKEINFSAAELTKFNSLVKSQQLTVDKAVLSQVNPQPSPTGSTSNNAPSMVDPQPNSKSSSKSSSSFSWLIILTIVLGCCIIAGIVFVLVFRHRKSSNHSSTLEASFLGSHDRMHSPFSAPAVASPQSVPIGPFPTLTSYSLLEASQLTKMKVNPASGIMSAMYLNEMVLLKKLDVHSLQYDTQLERFLANLERVALLNHPNVVLLLGATKLSGIAIAGVFEYAEKGSLASLLANSNIQLSWALQLHMSIGLAEGLQYLHESTEDVANDSPLPWTSRDVFVQQDYDCKWSTLTWFEEHPPQSLVRYGSYYMAYLAPECLIQSHTTRNSSEVFTLGVLLGEIASRLSPYASWIHEIGTVASDARIADSYAHNDVLTPHPMDSSVPEPFQQLVRDCLAQNPSKRPTARDVVLRLQQICYELQLFYLHTFYFKKGLDLDEYFGFLYKLQVKQFHAAPRSFAPQNPMQKQGSRNQDSRVTNRNVLVGKQGRKSQAAKVTAPAPINTPSLRMESQNNDTQPTNRSSWSQKSTTPKSTAVSSTLHADATPWVSPKAVTPTNVYQAQSGRWGDDAVDADMGLSNMQRYPMMTPNVWSSPSAWSGQMYAQQTQQYQQNWNAQVHPMGMYDPSSFNSGPAWSQAPAVRVLQKDNEVKSPKPRITGEQVKAILSPRSQSLAKESKKQRPTTPRQQRPSQTNAQVQKYQPSSQKQKLTKAQQKEKDEILAIFSDGDELPRDRKAKKNTKQQTKKGTMPPRAQTASPRPQKSQHKPLTKAQLNEQQEILAIFSDGDELPRDRKAMKSKKQQSRQQSNKALMSPRSQAASPRAKAAPLTKAQVKEQHEILAIFSDGDELPRDRKAKRNTTQNVKKAPMSPRNSSNPKSKVQQKQLTKSQLKEKQEILAIFSDGDELPRDRKSKKNVKKNVKQNNKKAPMSPRSQSSVKSPRSSQQKSKTQQKPLTKAQLKEQQEILAIFSDGDELPRDRKAKKNSKQNVKKAPMSPRSQSSAKSPRASQQQAKTQQKPLSKAQLKE</sequence>
<dbReference type="STRING" id="74557.A0A1V9ZZN4"/>
<feature type="compositionally biased region" description="Polar residues" evidence="1">
    <location>
        <begin position="1024"/>
        <end position="1042"/>
    </location>
</feature>
<dbReference type="Proteomes" id="UP000243217">
    <property type="component" value="Unassembled WGS sequence"/>
</dbReference>
<feature type="compositionally biased region" description="Polar residues" evidence="1">
    <location>
        <begin position="189"/>
        <end position="205"/>
    </location>
</feature>
<dbReference type="EMBL" id="JNBS01000881">
    <property type="protein sequence ID" value="OQS03478.1"/>
    <property type="molecule type" value="Genomic_DNA"/>
</dbReference>
<keyword evidence="2" id="KW-0812">Transmembrane</keyword>
<dbReference type="PANTHER" id="PTHR44329:SF214">
    <property type="entry name" value="PROTEIN KINASE DOMAIN-CONTAINING PROTEIN"/>
    <property type="match status" value="1"/>
</dbReference>
<feature type="domain" description="Protein kinase" evidence="3">
    <location>
        <begin position="280"/>
        <end position="585"/>
    </location>
</feature>
<keyword evidence="2" id="KW-0472">Membrane</keyword>
<dbReference type="InterPro" id="IPR011009">
    <property type="entry name" value="Kinase-like_dom_sf"/>
</dbReference>
<gene>
    <name evidence="4" type="ORF">THRCLA_04215</name>
</gene>
<dbReference type="Gene3D" id="3.80.10.10">
    <property type="entry name" value="Ribonuclease Inhibitor"/>
    <property type="match status" value="1"/>
</dbReference>
<feature type="compositionally biased region" description="Basic residues" evidence="1">
    <location>
        <begin position="1133"/>
        <end position="1143"/>
    </location>
</feature>
<keyword evidence="4" id="KW-0418">Kinase</keyword>
<dbReference type="PANTHER" id="PTHR44329">
    <property type="entry name" value="SERINE/THREONINE-PROTEIN KINASE TNNI3K-RELATED"/>
    <property type="match status" value="1"/>
</dbReference>
<reference evidence="4 5" key="1">
    <citation type="journal article" date="2014" name="Genome Biol. Evol.">
        <title>The secreted proteins of Achlya hypogyna and Thraustotheca clavata identify the ancestral oomycete secretome and reveal gene acquisitions by horizontal gene transfer.</title>
        <authorList>
            <person name="Misner I."/>
            <person name="Blouin N."/>
            <person name="Leonard G."/>
            <person name="Richards T.A."/>
            <person name="Lane C.E."/>
        </authorList>
    </citation>
    <scope>NUCLEOTIDE SEQUENCE [LARGE SCALE GENOMIC DNA]</scope>
    <source>
        <strain evidence="4 5">ATCC 34112</strain>
    </source>
</reference>